<reference evidence="2" key="1">
    <citation type="submission" date="2025-08" db="UniProtKB">
        <authorList>
            <consortium name="RefSeq"/>
        </authorList>
    </citation>
    <scope>IDENTIFICATION</scope>
    <source>
        <tissue evidence="2">Young leaves</tissue>
    </source>
</reference>
<organism evidence="1 2">
    <name type="scientific">Cucurbita moschata</name>
    <name type="common">Winter crookneck squash</name>
    <name type="synonym">Cucurbita pepo var. moschata</name>
    <dbReference type="NCBI Taxonomy" id="3662"/>
    <lineage>
        <taxon>Eukaryota</taxon>
        <taxon>Viridiplantae</taxon>
        <taxon>Streptophyta</taxon>
        <taxon>Embryophyta</taxon>
        <taxon>Tracheophyta</taxon>
        <taxon>Spermatophyta</taxon>
        <taxon>Magnoliopsida</taxon>
        <taxon>eudicotyledons</taxon>
        <taxon>Gunneridae</taxon>
        <taxon>Pentapetalae</taxon>
        <taxon>rosids</taxon>
        <taxon>fabids</taxon>
        <taxon>Cucurbitales</taxon>
        <taxon>Cucurbitaceae</taxon>
        <taxon>Cucurbiteae</taxon>
        <taxon>Cucurbita</taxon>
    </lineage>
</organism>
<sequence length="158" mass="17077">MNLTFFWSSFSYLEKEGDAETKRLLNPHPLLKNFLCILKLSWPRQSDSAATSLLQGDKTNSLELPLLRTASTAALLSAPAFIFSGQSPLKDIAITFPNSSESATEFAPSQTRTATPMSSTNSLAFTNWSASIGQPNISTPAVTLLSTIARLTTIHNGL</sequence>
<evidence type="ECO:0000313" key="2">
    <source>
        <dbReference type="RefSeq" id="XP_022944921.1"/>
    </source>
</evidence>
<protein>
    <submittedName>
        <fullName evidence="2">Uncharacterized protein LOC111449308</fullName>
    </submittedName>
</protein>
<gene>
    <name evidence="2" type="primary">LOC111449308</name>
</gene>
<evidence type="ECO:0000313" key="1">
    <source>
        <dbReference type="Proteomes" id="UP000504609"/>
    </source>
</evidence>
<dbReference type="GeneID" id="111449308"/>
<name>A0A6J1FZE4_CUCMO</name>
<proteinExistence type="predicted"/>
<dbReference type="KEGG" id="cmos:111449308"/>
<dbReference type="RefSeq" id="XP_022944921.1">
    <property type="nucleotide sequence ID" value="XM_023089153.1"/>
</dbReference>
<dbReference type="AlphaFoldDB" id="A0A6J1FZE4"/>
<keyword evidence="1" id="KW-1185">Reference proteome</keyword>
<accession>A0A6J1FZE4</accession>
<dbReference type="Proteomes" id="UP000504609">
    <property type="component" value="Unplaced"/>
</dbReference>